<gene>
    <name evidence="13" type="ORF">HMPREF9698_01166</name>
</gene>
<dbReference type="Pfam" id="PF24621">
    <property type="entry name" value="DHQS_C"/>
    <property type="match status" value="1"/>
</dbReference>
<dbReference type="InterPro" id="IPR030963">
    <property type="entry name" value="DHQ_synth_fam"/>
</dbReference>
<evidence type="ECO:0000313" key="14">
    <source>
        <dbReference type="Proteomes" id="UP000009875"/>
    </source>
</evidence>
<dbReference type="EC" id="4.2.3.4" evidence="10"/>
<keyword evidence="9" id="KW-0170">Cobalt</keyword>
<dbReference type="Pfam" id="PF01761">
    <property type="entry name" value="DHQ_synthase"/>
    <property type="match status" value="1"/>
</dbReference>
<dbReference type="Gene3D" id="1.20.1090.10">
    <property type="entry name" value="Dehydroquinate synthase-like - alpha domain"/>
    <property type="match status" value="1"/>
</dbReference>
<comment type="cofactor">
    <cofactor evidence="2">
        <name>Co(2+)</name>
        <dbReference type="ChEBI" id="CHEBI:48828"/>
    </cofactor>
</comment>
<comment type="caution">
    <text evidence="13">The sequence shown here is derived from an EMBL/GenBank/DDBJ whole genome shotgun (WGS) entry which is preliminary data.</text>
</comment>
<name>K9E9R5_9LACT</name>
<reference evidence="13 14" key="1">
    <citation type="submission" date="2012-09" db="EMBL/GenBank/DDBJ databases">
        <title>The Genome Sequence of Alloiococcus otitis ATCC 51267.</title>
        <authorList>
            <consortium name="The Broad Institute Genome Sequencing Platform"/>
            <person name="Earl A."/>
            <person name="Ward D."/>
            <person name="Feldgarden M."/>
            <person name="Gevers D."/>
            <person name="Huys G."/>
            <person name="Walker B."/>
            <person name="Young S.K."/>
            <person name="Zeng Q."/>
            <person name="Gargeya S."/>
            <person name="Fitzgerald M."/>
            <person name="Haas B."/>
            <person name="Abouelleil A."/>
            <person name="Alvarado L."/>
            <person name="Arachchi H.M."/>
            <person name="Berlin A.M."/>
            <person name="Chapman S.B."/>
            <person name="Goldberg J."/>
            <person name="Griggs A."/>
            <person name="Gujja S."/>
            <person name="Hansen M."/>
            <person name="Howarth C."/>
            <person name="Imamovic A."/>
            <person name="Larimer J."/>
            <person name="McCowen C."/>
            <person name="Montmayeur A."/>
            <person name="Murphy C."/>
            <person name="Neiman D."/>
            <person name="Pearson M."/>
            <person name="Priest M."/>
            <person name="Roberts A."/>
            <person name="Saif S."/>
            <person name="Shea T."/>
            <person name="Sisk P."/>
            <person name="Sykes S."/>
            <person name="Wortman J."/>
            <person name="Nusbaum C."/>
            <person name="Birren B."/>
        </authorList>
    </citation>
    <scope>NUCLEOTIDE SEQUENCE [LARGE SCALE GENOMIC DNA]</scope>
    <source>
        <strain evidence="13 14">ATCC 51267</strain>
    </source>
</reference>
<feature type="domain" description="3-dehydroquinate synthase N-terminal" evidence="11">
    <location>
        <begin position="62"/>
        <end position="174"/>
    </location>
</feature>
<protein>
    <recommendedName>
        <fullName evidence="10">3-dehydroquinate synthase</fullName>
        <ecNumber evidence="10">4.2.3.4</ecNumber>
    </recommendedName>
</protein>
<dbReference type="Proteomes" id="UP000009875">
    <property type="component" value="Unassembled WGS sequence"/>
</dbReference>
<dbReference type="eggNOG" id="COG0337">
    <property type="taxonomic scope" value="Bacteria"/>
</dbReference>
<dbReference type="PATRIC" id="fig|883081.3.peg.1166"/>
<evidence type="ECO:0000259" key="11">
    <source>
        <dbReference type="Pfam" id="PF01761"/>
    </source>
</evidence>
<dbReference type="GO" id="GO:0046872">
    <property type="term" value="F:metal ion binding"/>
    <property type="evidence" value="ECO:0007669"/>
    <property type="project" value="UniProtKB-KW"/>
</dbReference>
<dbReference type="STRING" id="883081.HMPREF9698_01166"/>
<sequence length="347" mass="38830">MKVPVKDNHYDIHIGYQSDGQLVDFLYQFKDSKFLVVTDQTVFDIYQDRLKSLLTGLDAKIFTIASGEGSKSMENFVGINRYLSENNFTRSDTVIAFGGGVVGDLAGFAASAYLRGIRLVAVPTSLLAMVDSSVGGKTGINFRNLKNQIGSFYFPSYVHIDYSFLESLDKRNINNGLAEVFKYAVLSDADFFAYLKEAEKLDFEKIIHQSILTKLAFVKNDVKDKGKRQKLNLGHTIGHGIESISNYDLNHGESIGIGTIYISRASYKMGLCQEDIAQDLVQAFHKYGLPTRYDFDTQELLEAIHHDKKIEGEAINIILPLRMGKVTSQKVSLNRLAEIIEMGKDYG</sequence>
<evidence type="ECO:0000256" key="7">
    <source>
        <dbReference type="ARBA" id="ARBA00023027"/>
    </source>
</evidence>
<organism evidence="13 14">
    <name type="scientific">Alloiococcus otitis ATCC 51267</name>
    <dbReference type="NCBI Taxonomy" id="883081"/>
    <lineage>
        <taxon>Bacteria</taxon>
        <taxon>Bacillati</taxon>
        <taxon>Bacillota</taxon>
        <taxon>Bacilli</taxon>
        <taxon>Lactobacillales</taxon>
        <taxon>Carnobacteriaceae</taxon>
        <taxon>Alloiococcus</taxon>
    </lineage>
</organism>
<dbReference type="Gene3D" id="3.40.50.1970">
    <property type="match status" value="1"/>
</dbReference>
<dbReference type="PANTHER" id="PTHR43622:SF1">
    <property type="entry name" value="3-DEHYDROQUINATE SYNTHASE"/>
    <property type="match status" value="1"/>
</dbReference>
<dbReference type="GO" id="GO:0003856">
    <property type="term" value="F:3-dehydroquinate synthase activity"/>
    <property type="evidence" value="ECO:0007669"/>
    <property type="project" value="UniProtKB-UniRule"/>
</dbReference>
<dbReference type="FunFam" id="3.40.50.1970:FF:000007">
    <property type="entry name" value="Pentafunctional AROM polypeptide"/>
    <property type="match status" value="1"/>
</dbReference>
<dbReference type="GO" id="GO:0009073">
    <property type="term" value="P:aromatic amino acid family biosynthetic process"/>
    <property type="evidence" value="ECO:0007669"/>
    <property type="project" value="InterPro"/>
</dbReference>
<keyword evidence="8" id="KW-0456">Lyase</keyword>
<evidence type="ECO:0000313" key="13">
    <source>
        <dbReference type="EMBL" id="EKU93418.1"/>
    </source>
</evidence>
<evidence type="ECO:0000256" key="2">
    <source>
        <dbReference type="ARBA" id="ARBA00001941"/>
    </source>
</evidence>
<evidence type="ECO:0000256" key="6">
    <source>
        <dbReference type="ARBA" id="ARBA00022833"/>
    </source>
</evidence>
<evidence type="ECO:0000256" key="1">
    <source>
        <dbReference type="ARBA" id="ARBA00001911"/>
    </source>
</evidence>
<dbReference type="InterPro" id="IPR056179">
    <property type="entry name" value="DHQS_C"/>
</dbReference>
<accession>K9E9R5</accession>
<keyword evidence="14" id="KW-1185">Reference proteome</keyword>
<dbReference type="SUPFAM" id="SSF56796">
    <property type="entry name" value="Dehydroquinate synthase-like"/>
    <property type="match status" value="1"/>
</dbReference>
<dbReference type="GO" id="GO:0009423">
    <property type="term" value="P:chorismate biosynthetic process"/>
    <property type="evidence" value="ECO:0007669"/>
    <property type="project" value="UniProtKB-UniRule"/>
</dbReference>
<dbReference type="PANTHER" id="PTHR43622">
    <property type="entry name" value="3-DEHYDROQUINATE SYNTHASE"/>
    <property type="match status" value="1"/>
</dbReference>
<comment type="cofactor">
    <cofactor evidence="1">
        <name>NAD(+)</name>
        <dbReference type="ChEBI" id="CHEBI:57540"/>
    </cofactor>
</comment>
<dbReference type="AlphaFoldDB" id="K9E9R5"/>
<dbReference type="CDD" id="cd08195">
    <property type="entry name" value="DHQS"/>
    <property type="match status" value="1"/>
</dbReference>
<dbReference type="InterPro" id="IPR016037">
    <property type="entry name" value="DHQ_synth_AroB"/>
</dbReference>
<evidence type="ECO:0000256" key="9">
    <source>
        <dbReference type="ARBA" id="ARBA00023285"/>
    </source>
</evidence>
<dbReference type="EMBL" id="AGXA01000021">
    <property type="protein sequence ID" value="EKU93418.1"/>
    <property type="molecule type" value="Genomic_DNA"/>
</dbReference>
<dbReference type="PIRSF" id="PIRSF001455">
    <property type="entry name" value="DHQ_synth"/>
    <property type="match status" value="1"/>
</dbReference>
<dbReference type="OrthoDB" id="9806583at2"/>
<comment type="cofactor">
    <cofactor evidence="3">
        <name>Zn(2+)</name>
        <dbReference type="ChEBI" id="CHEBI:29105"/>
    </cofactor>
</comment>
<dbReference type="InterPro" id="IPR050071">
    <property type="entry name" value="Dehydroquinate_synthase"/>
</dbReference>
<evidence type="ECO:0000259" key="12">
    <source>
        <dbReference type="Pfam" id="PF24621"/>
    </source>
</evidence>
<evidence type="ECO:0000256" key="5">
    <source>
        <dbReference type="ARBA" id="ARBA00022741"/>
    </source>
</evidence>
<dbReference type="HOGENOM" id="CLU_001201_0_1_9"/>
<proteinExistence type="predicted"/>
<dbReference type="NCBIfam" id="TIGR01357">
    <property type="entry name" value="aroB"/>
    <property type="match status" value="1"/>
</dbReference>
<keyword evidence="7" id="KW-0520">NAD</keyword>
<dbReference type="GO" id="GO:0000166">
    <property type="term" value="F:nucleotide binding"/>
    <property type="evidence" value="ECO:0007669"/>
    <property type="project" value="UniProtKB-KW"/>
</dbReference>
<evidence type="ECO:0000256" key="3">
    <source>
        <dbReference type="ARBA" id="ARBA00001947"/>
    </source>
</evidence>
<dbReference type="InterPro" id="IPR030960">
    <property type="entry name" value="DHQS/DOIS_N"/>
</dbReference>
<evidence type="ECO:0000256" key="4">
    <source>
        <dbReference type="ARBA" id="ARBA00022723"/>
    </source>
</evidence>
<keyword evidence="4" id="KW-0479">Metal-binding</keyword>
<dbReference type="RefSeq" id="WP_003778312.1">
    <property type="nucleotide sequence ID" value="NZ_JH992959.1"/>
</dbReference>
<evidence type="ECO:0000256" key="10">
    <source>
        <dbReference type="NCBIfam" id="TIGR01357"/>
    </source>
</evidence>
<evidence type="ECO:0000256" key="8">
    <source>
        <dbReference type="ARBA" id="ARBA00023239"/>
    </source>
</evidence>
<keyword evidence="6" id="KW-0862">Zinc</keyword>
<feature type="domain" description="3-dehydroquinate synthase C-terminal" evidence="12">
    <location>
        <begin position="176"/>
        <end position="309"/>
    </location>
</feature>
<keyword evidence="5" id="KW-0547">Nucleotide-binding</keyword>
<dbReference type="GO" id="GO:0005737">
    <property type="term" value="C:cytoplasm"/>
    <property type="evidence" value="ECO:0007669"/>
    <property type="project" value="InterPro"/>
</dbReference>